<dbReference type="PANTHER" id="PTHR15288:SF0">
    <property type="entry name" value="UDENN DOMAIN-CONTAINING PROTEIN"/>
    <property type="match status" value="1"/>
</dbReference>
<reference evidence="3" key="1">
    <citation type="submission" date="2021-09" db="EMBL/GenBank/DDBJ databases">
        <authorList>
            <consortium name="AG Swart"/>
            <person name="Singh M."/>
            <person name="Singh A."/>
            <person name="Seah K."/>
            <person name="Emmerich C."/>
        </authorList>
    </citation>
    <scope>NUCLEOTIDE SEQUENCE</scope>
    <source>
        <strain evidence="3">ATCC30299</strain>
    </source>
</reference>
<organism evidence="3 4">
    <name type="scientific">Blepharisma stoltei</name>
    <dbReference type="NCBI Taxonomy" id="1481888"/>
    <lineage>
        <taxon>Eukaryota</taxon>
        <taxon>Sar</taxon>
        <taxon>Alveolata</taxon>
        <taxon>Ciliophora</taxon>
        <taxon>Postciliodesmatophora</taxon>
        <taxon>Heterotrichea</taxon>
        <taxon>Heterotrichida</taxon>
        <taxon>Blepharismidae</taxon>
        <taxon>Blepharisma</taxon>
    </lineage>
</organism>
<dbReference type="InterPro" id="IPR037516">
    <property type="entry name" value="Tripartite_DENN"/>
</dbReference>
<dbReference type="PANTHER" id="PTHR15288">
    <property type="entry name" value="DENN DOMAIN-CONTAINING PROTEIN 2"/>
    <property type="match status" value="1"/>
</dbReference>
<feature type="domain" description="UDENN" evidence="2">
    <location>
        <begin position="137"/>
        <end position="577"/>
    </location>
</feature>
<evidence type="ECO:0000259" key="2">
    <source>
        <dbReference type="PROSITE" id="PS50211"/>
    </source>
</evidence>
<dbReference type="Gene3D" id="3.30.450.200">
    <property type="match status" value="1"/>
</dbReference>
<evidence type="ECO:0000256" key="1">
    <source>
        <dbReference type="SAM" id="Coils"/>
    </source>
</evidence>
<keyword evidence="1" id="KW-0175">Coiled coil</keyword>
<comment type="caution">
    <text evidence="3">The sequence shown here is derived from an EMBL/GenBank/DDBJ whole genome shotgun (WGS) entry which is preliminary data.</text>
</comment>
<dbReference type="Proteomes" id="UP001162131">
    <property type="component" value="Unassembled WGS sequence"/>
</dbReference>
<evidence type="ECO:0000313" key="3">
    <source>
        <dbReference type="EMBL" id="CAG9326400.1"/>
    </source>
</evidence>
<dbReference type="PROSITE" id="PS50211">
    <property type="entry name" value="DENN"/>
    <property type="match status" value="1"/>
</dbReference>
<dbReference type="InterPro" id="IPR043153">
    <property type="entry name" value="DENN_C"/>
</dbReference>
<dbReference type="EMBL" id="CAJZBQ010000040">
    <property type="protein sequence ID" value="CAG9326400.1"/>
    <property type="molecule type" value="Genomic_DNA"/>
</dbReference>
<gene>
    <name evidence="3" type="ORF">BSTOLATCC_MIC40827</name>
</gene>
<dbReference type="Pfam" id="PF02141">
    <property type="entry name" value="DENN"/>
    <property type="match status" value="1"/>
</dbReference>
<sequence>METIEDWKLKYEAMESKYSELLRQYQELKSVCEAALADKEHDRQQIDRLIEENEDLRNQLSPPPSAINIHISDFAKTIFSRMPAMLNTISLFAHKNQNFETDVEVRTSVHKMSGKPPQANPDQGVAFQCVDPGIYEAFFVVGVSKSSLGSLNQSNPKILFEYPEEGNSISISAKRVIPEFCFPSPIEIKELSNRCSSSEMNEILYGPMPHRSKWTYIFTLRSDECLDETNRLTIPNNTREELYVLVERVNELVSSADDSTLWVVPKCYCIASYIPIFELHYEIISNLQILKRLQRMEQFSLNGEFSPIEDVIEDQINLLSAYQECDSIWPEMTIEIPIEKLAPVQYTVPEDMSLLDITWLCIPLFHTFTLNELLWIIFALSQEKSIVFVSKNLGLLTSCVLGCLTLLRPFKWPNITVPIIPESLNELLDAPVPILAGLPELPSERRMKTANVVWIMIDNDDNSQKIQQLKKVDGVFEPQFTELRTLLAEPYSQFQSKQSLFKPTPQERTAATQVFQIFSTFWNKIILGYSEGYSNKEWKRILGNKCSTSDIKYVESLTKTLMFMNSSQVNNIEDNID</sequence>
<dbReference type="AlphaFoldDB" id="A0AAU9JL85"/>
<dbReference type="Gene3D" id="3.40.50.11500">
    <property type="match status" value="1"/>
</dbReference>
<feature type="coiled-coil region" evidence="1">
    <location>
        <begin position="4"/>
        <end position="59"/>
    </location>
</feature>
<dbReference type="SMART" id="SM00799">
    <property type="entry name" value="DENN"/>
    <property type="match status" value="1"/>
</dbReference>
<accession>A0AAU9JL85</accession>
<keyword evidence="4" id="KW-1185">Reference proteome</keyword>
<name>A0AAU9JL85_9CILI</name>
<protein>
    <recommendedName>
        <fullName evidence="2">UDENN domain-containing protein</fullName>
    </recommendedName>
</protein>
<dbReference type="InterPro" id="IPR051942">
    <property type="entry name" value="DENN_domain_containing_2"/>
</dbReference>
<dbReference type="InterPro" id="IPR001194">
    <property type="entry name" value="cDENN_dom"/>
</dbReference>
<evidence type="ECO:0000313" key="4">
    <source>
        <dbReference type="Proteomes" id="UP001162131"/>
    </source>
</evidence>
<proteinExistence type="predicted"/>